<gene>
    <name evidence="9" type="ORF">C8A05DRAFT_17680</name>
</gene>
<reference evidence="9" key="2">
    <citation type="submission" date="2023-05" db="EMBL/GenBank/DDBJ databases">
        <authorList>
            <consortium name="Lawrence Berkeley National Laboratory"/>
            <person name="Steindorff A."/>
            <person name="Hensen N."/>
            <person name="Bonometti L."/>
            <person name="Westerberg I."/>
            <person name="Brannstrom I.O."/>
            <person name="Guillou S."/>
            <person name="Cros-Aarteil S."/>
            <person name="Calhoun S."/>
            <person name="Haridas S."/>
            <person name="Kuo A."/>
            <person name="Mondo S."/>
            <person name="Pangilinan J."/>
            <person name="Riley R."/>
            <person name="Labutti K."/>
            <person name="Andreopoulos B."/>
            <person name="Lipzen A."/>
            <person name="Chen C."/>
            <person name="Yanf M."/>
            <person name="Daum C."/>
            <person name="Ng V."/>
            <person name="Clum A."/>
            <person name="Ohm R."/>
            <person name="Martin F."/>
            <person name="Silar P."/>
            <person name="Natvig D."/>
            <person name="Lalanne C."/>
            <person name="Gautier V."/>
            <person name="Ament-Velasquez S.L."/>
            <person name="Kruys A."/>
            <person name="Hutchinson M.I."/>
            <person name="Powell A.J."/>
            <person name="Barry K."/>
            <person name="Miller A.N."/>
            <person name="Grigoriev I.V."/>
            <person name="Debuchy R."/>
            <person name="Gladieux P."/>
            <person name="Thoren M.H."/>
            <person name="Johannesson H."/>
        </authorList>
    </citation>
    <scope>NUCLEOTIDE SEQUENCE</scope>
    <source>
        <strain evidence="9">CBS 103.79</strain>
    </source>
</reference>
<feature type="region of interest" description="Disordered" evidence="6">
    <location>
        <begin position="1"/>
        <end position="30"/>
    </location>
</feature>
<accession>A0AAN6MGU4</accession>
<evidence type="ECO:0000256" key="3">
    <source>
        <dbReference type="ARBA" id="ARBA00022723"/>
    </source>
</evidence>
<dbReference type="GO" id="GO:0016020">
    <property type="term" value="C:membrane"/>
    <property type="evidence" value="ECO:0007669"/>
    <property type="project" value="UniProtKB-SubCell"/>
</dbReference>
<evidence type="ECO:0000256" key="2">
    <source>
        <dbReference type="ARBA" id="ARBA00005975"/>
    </source>
</evidence>
<reference evidence="9" key="1">
    <citation type="journal article" date="2023" name="Mol. Phylogenet. Evol.">
        <title>Genome-scale phylogeny and comparative genomics of the fungal order Sordariales.</title>
        <authorList>
            <person name="Hensen N."/>
            <person name="Bonometti L."/>
            <person name="Westerberg I."/>
            <person name="Brannstrom I.O."/>
            <person name="Guillou S."/>
            <person name="Cros-Aarteil S."/>
            <person name="Calhoun S."/>
            <person name="Haridas S."/>
            <person name="Kuo A."/>
            <person name="Mondo S."/>
            <person name="Pangilinan J."/>
            <person name="Riley R."/>
            <person name="LaButti K."/>
            <person name="Andreopoulos B."/>
            <person name="Lipzen A."/>
            <person name="Chen C."/>
            <person name="Yan M."/>
            <person name="Daum C."/>
            <person name="Ng V."/>
            <person name="Clum A."/>
            <person name="Steindorff A."/>
            <person name="Ohm R.A."/>
            <person name="Martin F."/>
            <person name="Silar P."/>
            <person name="Natvig D.O."/>
            <person name="Lalanne C."/>
            <person name="Gautier V."/>
            <person name="Ament-Velasquez S.L."/>
            <person name="Kruys A."/>
            <person name="Hutchinson M.I."/>
            <person name="Powell A.J."/>
            <person name="Barry K."/>
            <person name="Miller A.N."/>
            <person name="Grigoriev I.V."/>
            <person name="Debuchy R."/>
            <person name="Gladieux P."/>
            <person name="Hiltunen Thoren M."/>
            <person name="Johannesson H."/>
        </authorList>
    </citation>
    <scope>NUCLEOTIDE SEQUENCE</scope>
    <source>
        <strain evidence="9">CBS 103.79</strain>
    </source>
</reference>
<comment type="similarity">
    <text evidence="2">Belongs to the CDIP1/LITAF family.</text>
</comment>
<evidence type="ECO:0000259" key="8">
    <source>
        <dbReference type="PROSITE" id="PS51837"/>
    </source>
</evidence>
<evidence type="ECO:0000256" key="5">
    <source>
        <dbReference type="ARBA" id="ARBA00023136"/>
    </source>
</evidence>
<keyword evidence="5 7" id="KW-0472">Membrane</keyword>
<keyword evidence="3" id="KW-0479">Metal-binding</keyword>
<dbReference type="GO" id="GO:0008270">
    <property type="term" value="F:zinc ion binding"/>
    <property type="evidence" value="ECO:0007669"/>
    <property type="project" value="TreeGrafter"/>
</dbReference>
<evidence type="ECO:0000256" key="6">
    <source>
        <dbReference type="SAM" id="MobiDB-lite"/>
    </source>
</evidence>
<dbReference type="PANTHER" id="PTHR23292">
    <property type="entry name" value="LIPOPOLYSACCHARIDE-INDUCED TUMOR NECROSIS FACTOR-ALPHA FACTOR"/>
    <property type="match status" value="1"/>
</dbReference>
<keyword evidence="7" id="KW-1133">Transmembrane helix</keyword>
<feature type="domain" description="LITAF" evidence="8">
    <location>
        <begin position="40"/>
        <end position="122"/>
    </location>
</feature>
<keyword evidence="10" id="KW-1185">Reference proteome</keyword>
<feature type="transmembrane region" description="Helical" evidence="7">
    <location>
        <begin position="80"/>
        <end position="103"/>
    </location>
</feature>
<dbReference type="Proteomes" id="UP001303889">
    <property type="component" value="Unassembled WGS sequence"/>
</dbReference>
<name>A0AAN6MGU4_9PEZI</name>
<evidence type="ECO:0000256" key="4">
    <source>
        <dbReference type="ARBA" id="ARBA00022833"/>
    </source>
</evidence>
<dbReference type="AlphaFoldDB" id="A0AAN6MGU4"/>
<evidence type="ECO:0000313" key="10">
    <source>
        <dbReference type="Proteomes" id="UP001303889"/>
    </source>
</evidence>
<keyword evidence="4" id="KW-0862">Zinc</keyword>
<evidence type="ECO:0000256" key="7">
    <source>
        <dbReference type="SAM" id="Phobius"/>
    </source>
</evidence>
<evidence type="ECO:0000313" key="9">
    <source>
        <dbReference type="EMBL" id="KAK3899954.1"/>
    </source>
</evidence>
<dbReference type="SMART" id="SM00714">
    <property type="entry name" value="LITAF"/>
    <property type="match status" value="1"/>
</dbReference>
<dbReference type="PANTHER" id="PTHR23292:SF6">
    <property type="entry name" value="FI16602P1-RELATED"/>
    <property type="match status" value="1"/>
</dbReference>
<dbReference type="PROSITE" id="PS51837">
    <property type="entry name" value="LITAF"/>
    <property type="match status" value="1"/>
</dbReference>
<comment type="subcellular location">
    <subcellularLocation>
        <location evidence="1">Membrane</location>
        <topology evidence="1">Peripheral membrane protein</topology>
    </subcellularLocation>
</comment>
<dbReference type="EMBL" id="MU855720">
    <property type="protein sequence ID" value="KAK3899954.1"/>
    <property type="molecule type" value="Genomic_DNA"/>
</dbReference>
<organism evidence="9 10">
    <name type="scientific">Staphylotrichum tortipilum</name>
    <dbReference type="NCBI Taxonomy" id="2831512"/>
    <lineage>
        <taxon>Eukaryota</taxon>
        <taxon>Fungi</taxon>
        <taxon>Dikarya</taxon>
        <taxon>Ascomycota</taxon>
        <taxon>Pezizomycotina</taxon>
        <taxon>Sordariomycetes</taxon>
        <taxon>Sordariomycetidae</taxon>
        <taxon>Sordariales</taxon>
        <taxon>Chaetomiaceae</taxon>
        <taxon>Staphylotrichum</taxon>
    </lineage>
</organism>
<proteinExistence type="inferred from homology"/>
<dbReference type="Pfam" id="PF10601">
    <property type="entry name" value="zf-LITAF-like"/>
    <property type="match status" value="1"/>
</dbReference>
<dbReference type="InterPro" id="IPR037519">
    <property type="entry name" value="LITAF_fam"/>
</dbReference>
<evidence type="ECO:0000256" key="1">
    <source>
        <dbReference type="ARBA" id="ARBA00004170"/>
    </source>
</evidence>
<comment type="caution">
    <text evidence="9">The sequence shown here is derived from an EMBL/GenBank/DDBJ whole genome shotgun (WGS) entry which is preliminary data.</text>
</comment>
<sequence>MAYKQQNPPVAAGLQDAPLPVDKPPAPVKGLPVNLDSAQQPVTEVTSLNRLGDEPQSIDCPFCERRATTRLDHRRTAMQFFYGLLCFLGCPCLTCIGCAIHAFENTNYYCSECDKKVATRPNDGPITVYTPGGPVVEMTKARRATVKD</sequence>
<protein>
    <recommendedName>
        <fullName evidence="8">LITAF domain-containing protein</fullName>
    </recommendedName>
</protein>
<keyword evidence="7" id="KW-0812">Transmembrane</keyword>
<dbReference type="InterPro" id="IPR006629">
    <property type="entry name" value="LITAF"/>
</dbReference>